<accession>A0A544TIC0</accession>
<protein>
    <submittedName>
        <fullName evidence="2">Uncharacterized protein</fullName>
    </submittedName>
</protein>
<dbReference type="RefSeq" id="WP_142537361.1">
    <property type="nucleotide sequence ID" value="NZ_BMIE01000002.1"/>
</dbReference>
<feature type="transmembrane region" description="Helical" evidence="1">
    <location>
        <begin position="18"/>
        <end position="37"/>
    </location>
</feature>
<evidence type="ECO:0000313" key="2">
    <source>
        <dbReference type="EMBL" id="TQR17118.1"/>
    </source>
</evidence>
<name>A0A544TIC0_9BACI</name>
<gene>
    <name evidence="2" type="ORF">FG382_02955</name>
</gene>
<dbReference type="AlphaFoldDB" id="A0A544TIC0"/>
<evidence type="ECO:0000313" key="3">
    <source>
        <dbReference type="Proteomes" id="UP000317316"/>
    </source>
</evidence>
<organism evidence="2 3">
    <name type="scientific">Psychrobacillus lasiicapitis</name>
    <dbReference type="NCBI Taxonomy" id="1636719"/>
    <lineage>
        <taxon>Bacteria</taxon>
        <taxon>Bacillati</taxon>
        <taxon>Bacillota</taxon>
        <taxon>Bacilli</taxon>
        <taxon>Bacillales</taxon>
        <taxon>Bacillaceae</taxon>
        <taxon>Psychrobacillus</taxon>
    </lineage>
</organism>
<keyword evidence="3" id="KW-1185">Reference proteome</keyword>
<reference evidence="2 3" key="1">
    <citation type="submission" date="2019-05" db="EMBL/GenBank/DDBJ databases">
        <title>Psychrobacillus vulpis sp. nov., a new species isolated from feces of a red fox that inhabits in The Tablas de Daimiel Natural Park, Albacete, Spain.</title>
        <authorList>
            <person name="Rodriguez M."/>
            <person name="Reina J.C."/>
            <person name="Bejar V."/>
            <person name="Llamas I."/>
        </authorList>
    </citation>
    <scope>NUCLEOTIDE SEQUENCE [LARGE SCALE GENOMIC DNA]</scope>
    <source>
        <strain evidence="2 3">NEAU-3TGS17</strain>
    </source>
</reference>
<sequence length="84" mass="10042">MLSDYLTKRLKEFKRSSVALFIHLIFGMLYTFVYGIIFVSRDLFSHFENYWQGEGEINFIAGIMTSFFFWAADEILRRILPPKF</sequence>
<dbReference type="EMBL" id="VDGH01000001">
    <property type="protein sequence ID" value="TQR17118.1"/>
    <property type="molecule type" value="Genomic_DNA"/>
</dbReference>
<keyword evidence="1" id="KW-0812">Transmembrane</keyword>
<feature type="transmembrane region" description="Helical" evidence="1">
    <location>
        <begin position="57"/>
        <end position="76"/>
    </location>
</feature>
<dbReference type="OrthoDB" id="2971980at2"/>
<proteinExistence type="predicted"/>
<dbReference type="Proteomes" id="UP000317316">
    <property type="component" value="Unassembled WGS sequence"/>
</dbReference>
<keyword evidence="1" id="KW-0472">Membrane</keyword>
<comment type="caution">
    <text evidence="2">The sequence shown here is derived from an EMBL/GenBank/DDBJ whole genome shotgun (WGS) entry which is preliminary data.</text>
</comment>
<keyword evidence="1" id="KW-1133">Transmembrane helix</keyword>
<evidence type="ECO:0000256" key="1">
    <source>
        <dbReference type="SAM" id="Phobius"/>
    </source>
</evidence>